<dbReference type="KEGG" id="xoo:XOO4564"/>
<protein>
    <submittedName>
        <fullName evidence="2">Capsid protein VPI</fullName>
    </submittedName>
</protein>
<dbReference type="AlphaFoldDB" id="Q5GU05"/>
<dbReference type="Proteomes" id="UP000006735">
    <property type="component" value="Chromosome"/>
</dbReference>
<name>Q5GU05_XANOR</name>
<gene>
    <name evidence="2" type="ordered locus">XOO4564</name>
</gene>
<feature type="compositionally biased region" description="Basic and acidic residues" evidence="1">
    <location>
        <begin position="1"/>
        <end position="23"/>
    </location>
</feature>
<keyword evidence="3" id="KW-1185">Reference proteome</keyword>
<dbReference type="EMBL" id="AE013598">
    <property type="protein sequence ID" value="AAW77818.1"/>
    <property type="molecule type" value="Genomic_DNA"/>
</dbReference>
<evidence type="ECO:0000313" key="2">
    <source>
        <dbReference type="EMBL" id="AAW77818.1"/>
    </source>
</evidence>
<dbReference type="HOGENOM" id="CLU_792142_0_0_6"/>
<proteinExistence type="predicted"/>
<feature type="region of interest" description="Disordered" evidence="1">
    <location>
        <begin position="314"/>
        <end position="350"/>
    </location>
</feature>
<feature type="compositionally biased region" description="Basic residues" evidence="1">
    <location>
        <begin position="315"/>
        <end position="350"/>
    </location>
</feature>
<feature type="region of interest" description="Disordered" evidence="1">
    <location>
        <begin position="1"/>
        <end position="24"/>
    </location>
</feature>
<reference evidence="2 3" key="1">
    <citation type="journal article" date="2005" name="Nucleic Acids Res.">
        <title>The genome sequence of Xanthomonas oryzae pathovar oryzae KACC10331, the bacterial blight pathogen of rice.</title>
        <authorList>
            <person name="Lee B.M."/>
            <person name="Park Y.J."/>
            <person name="Park D.S."/>
            <person name="Kang H.W."/>
            <person name="Kim J.G."/>
            <person name="Song E.S."/>
            <person name="Park I.C."/>
            <person name="Yoon U.H."/>
            <person name="Hahn J.H."/>
            <person name="Koo B.S."/>
            <person name="Lee G.B."/>
            <person name="Kim H."/>
            <person name="Park H.S."/>
            <person name="Yoon K.O."/>
            <person name="Kim J.H."/>
            <person name="Jung C.H."/>
            <person name="Koh N.H."/>
            <person name="Seo J.S."/>
            <person name="Go S.J."/>
        </authorList>
    </citation>
    <scope>NUCLEOTIDE SEQUENCE [LARGE SCALE GENOMIC DNA]</scope>
    <source>
        <strain evidence="3">KACC10331 / KXO85</strain>
    </source>
</reference>
<sequence>MAAVRNERAHADRTTGARRSDQHHLRHRGLAHIAQLHQRAGEQTQRFQARRERGVGIERGAVFVTADADIAGAQHHAWHAVVDQRDLQAVERVYRLPAGQQCTARGAGDIGKCQRGRRRRTVHAIDPGIALITHLAIGCLHGGGSQGAGVAHENAHFGLANACGQQAALQRERGHAGQHVAAVLRIADLRLFHCDLQEQIVHVGIGTCGARHHGGFRCQRIGATHAVDLAHIRRAVGAQQKRIARGGVGRQLVGQKKAALGGAAAHPHRAHALRHNAGPWRPGVRALHRYPGPVRRLPGARACAACVPRAPALRPAHRRRWHAAPRTRHRRRPPPHHRAGSFARRTPRAR</sequence>
<evidence type="ECO:0000313" key="3">
    <source>
        <dbReference type="Proteomes" id="UP000006735"/>
    </source>
</evidence>
<accession>Q5GU05</accession>
<organism evidence="2 3">
    <name type="scientific">Xanthomonas oryzae pv. oryzae (strain KACC10331 / KXO85)</name>
    <dbReference type="NCBI Taxonomy" id="291331"/>
    <lineage>
        <taxon>Bacteria</taxon>
        <taxon>Pseudomonadati</taxon>
        <taxon>Pseudomonadota</taxon>
        <taxon>Gammaproteobacteria</taxon>
        <taxon>Lysobacterales</taxon>
        <taxon>Lysobacteraceae</taxon>
        <taxon>Xanthomonas</taxon>
    </lineage>
</organism>
<evidence type="ECO:0000256" key="1">
    <source>
        <dbReference type="SAM" id="MobiDB-lite"/>
    </source>
</evidence>